<accession>A0A7J0D510</accession>
<organism evidence="2 3">
    <name type="scientific">Streptomyces microflavus</name>
    <name type="common">Streptomyces lipmanii</name>
    <dbReference type="NCBI Taxonomy" id="1919"/>
    <lineage>
        <taxon>Bacteria</taxon>
        <taxon>Bacillati</taxon>
        <taxon>Actinomycetota</taxon>
        <taxon>Actinomycetes</taxon>
        <taxon>Kitasatosporales</taxon>
        <taxon>Streptomycetaceae</taxon>
        <taxon>Streptomyces</taxon>
    </lineage>
</organism>
<dbReference type="AlphaFoldDB" id="A0A7J0D510"/>
<dbReference type="GO" id="GO:0016491">
    <property type="term" value="F:oxidoreductase activity"/>
    <property type="evidence" value="ECO:0007669"/>
    <property type="project" value="InterPro"/>
</dbReference>
<name>A0A7J0D510_STRMI</name>
<dbReference type="InterPro" id="IPR008922">
    <property type="entry name" value="Di-copper_centre_dom_sf"/>
</dbReference>
<gene>
    <name evidence="2" type="ORF">Smic_75710</name>
</gene>
<feature type="domain" description="Tyrosinase copper-binding" evidence="1">
    <location>
        <begin position="14"/>
        <end position="25"/>
    </location>
</feature>
<dbReference type="EMBL" id="BLWD01000001">
    <property type="protein sequence ID" value="GFN09015.1"/>
    <property type="molecule type" value="Genomic_DNA"/>
</dbReference>
<reference evidence="2 3" key="1">
    <citation type="submission" date="2020-05" db="EMBL/GenBank/DDBJ databases">
        <title>Whole genome shotgun sequence of Streptomyces microflavus NBRC 13062.</title>
        <authorList>
            <person name="Komaki H."/>
            <person name="Tamura T."/>
        </authorList>
    </citation>
    <scope>NUCLEOTIDE SEQUENCE [LARGE SCALE GENOMIC DNA]</scope>
    <source>
        <strain evidence="2 3">NBRC 13062</strain>
    </source>
</reference>
<protein>
    <recommendedName>
        <fullName evidence="1">Tyrosinase copper-binding domain-containing protein</fullName>
    </recommendedName>
</protein>
<dbReference type="Pfam" id="PF00264">
    <property type="entry name" value="Tyrosinase"/>
    <property type="match status" value="1"/>
</dbReference>
<sequence>MGRRPDGRGRLPEDPVFWLHHSFIDLLWDRWQKAHPKSAYLPGRKPAAPGRDRDYVFGLDDPMPPWNVTPRKLLDHSKVYRYA</sequence>
<evidence type="ECO:0000313" key="2">
    <source>
        <dbReference type="EMBL" id="GFN09015.1"/>
    </source>
</evidence>
<dbReference type="PROSITE" id="PS00498">
    <property type="entry name" value="TYROSINASE_2"/>
    <property type="match status" value="1"/>
</dbReference>
<comment type="caution">
    <text evidence="2">The sequence shown here is derived from an EMBL/GenBank/DDBJ whole genome shotgun (WGS) entry which is preliminary data.</text>
</comment>
<proteinExistence type="predicted"/>
<evidence type="ECO:0000313" key="3">
    <source>
        <dbReference type="Proteomes" id="UP000498740"/>
    </source>
</evidence>
<evidence type="ECO:0000259" key="1">
    <source>
        <dbReference type="PROSITE" id="PS00498"/>
    </source>
</evidence>
<dbReference type="InterPro" id="IPR002227">
    <property type="entry name" value="Tyrosinase_Cu-bd"/>
</dbReference>
<dbReference type="Gene3D" id="1.10.1280.10">
    <property type="entry name" value="Di-copper center containing domain from catechol oxidase"/>
    <property type="match status" value="1"/>
</dbReference>
<dbReference type="Proteomes" id="UP000498740">
    <property type="component" value="Unassembled WGS sequence"/>
</dbReference>
<dbReference type="SUPFAM" id="SSF48056">
    <property type="entry name" value="Di-copper centre-containing domain"/>
    <property type="match status" value="1"/>
</dbReference>